<organism evidence="8 9">
    <name type="scientific">Turicimonas muris</name>
    <dbReference type="NCBI Taxonomy" id="1796652"/>
    <lineage>
        <taxon>Bacteria</taxon>
        <taxon>Pseudomonadati</taxon>
        <taxon>Pseudomonadota</taxon>
        <taxon>Betaproteobacteria</taxon>
        <taxon>Burkholderiales</taxon>
        <taxon>Sutterellaceae</taxon>
        <taxon>Turicimonas</taxon>
    </lineage>
</organism>
<dbReference type="PANTHER" id="PTHR30518">
    <property type="entry name" value="ENDOLYTIC MUREIN TRANSGLYCOSYLASE"/>
    <property type="match status" value="1"/>
</dbReference>
<evidence type="ECO:0000256" key="4">
    <source>
        <dbReference type="ARBA" id="ARBA00023136"/>
    </source>
</evidence>
<evidence type="ECO:0000256" key="3">
    <source>
        <dbReference type="ARBA" id="ARBA00022989"/>
    </source>
</evidence>
<keyword evidence="1 7" id="KW-1003">Cell membrane</keyword>
<keyword evidence="7" id="KW-0997">Cell inner membrane</keyword>
<evidence type="ECO:0000256" key="5">
    <source>
        <dbReference type="ARBA" id="ARBA00023239"/>
    </source>
</evidence>
<dbReference type="Proteomes" id="UP000214610">
    <property type="component" value="Unassembled WGS sequence"/>
</dbReference>
<dbReference type="EMBL" id="NHMP01000007">
    <property type="protein sequence ID" value="OXE45795.1"/>
    <property type="molecule type" value="Genomic_DNA"/>
</dbReference>
<keyword evidence="6 7" id="KW-0961">Cell wall biogenesis/degradation</keyword>
<dbReference type="NCBIfam" id="TIGR00247">
    <property type="entry name" value="endolytic transglycosylase MltG"/>
    <property type="match status" value="1"/>
</dbReference>
<sequence>MTLLKIIKYFALAAAAAAALAVCYGYWYVQDRIVPFPEGQQELVLKVHKGDTTRIIVREMQSEGLDVHPDISALAFKLLDADKNIHVGRYLIPKGWTLNEIIAHLKSGKVIMSKITFIEGTETKKIVDKVNSDTNLEQNSEPITMENVMKVVGAPENTHPEGQFAPDTFVFAAGSSANSILKQSYNEQQKRLKKVWNSRDPSIAVKNPYELLILASIIEKETGHPEDRNLVASVFNNRLKKNMLLQTDPTVIYGTKDYQGKILRSHLAADHPYNTYIHPGLPPTPIANPSLASLEAAAHPADTKYLYFVAKGEGKSYFSQTLREHNAAVQKYLRSKGK</sequence>
<evidence type="ECO:0000313" key="8">
    <source>
        <dbReference type="EMBL" id="OXE45795.1"/>
    </source>
</evidence>
<dbReference type="InterPro" id="IPR003770">
    <property type="entry name" value="MLTG-like"/>
</dbReference>
<protein>
    <recommendedName>
        <fullName evidence="7">Endolytic murein transglycosylase</fullName>
        <ecNumber evidence="7">4.2.2.29</ecNumber>
    </recommendedName>
    <alternativeName>
        <fullName evidence="7">Peptidoglycan lytic transglycosylase</fullName>
    </alternativeName>
    <alternativeName>
        <fullName evidence="7">Peptidoglycan polymerization terminase</fullName>
    </alternativeName>
</protein>
<gene>
    <name evidence="7" type="primary">mltG</name>
    <name evidence="8" type="ORF">ADH67_10260</name>
</gene>
<keyword evidence="4 7" id="KW-0472">Membrane</keyword>
<dbReference type="HAMAP" id="MF_02065">
    <property type="entry name" value="MltG"/>
    <property type="match status" value="1"/>
</dbReference>
<dbReference type="Pfam" id="PF02618">
    <property type="entry name" value="YceG"/>
    <property type="match status" value="1"/>
</dbReference>
<dbReference type="Gene3D" id="3.30.1490.480">
    <property type="entry name" value="Endolytic murein transglycosylase"/>
    <property type="match status" value="1"/>
</dbReference>
<evidence type="ECO:0000256" key="6">
    <source>
        <dbReference type="ARBA" id="ARBA00023316"/>
    </source>
</evidence>
<comment type="catalytic activity">
    <reaction evidence="7">
        <text>a peptidoglycan chain = a peptidoglycan chain with N-acetyl-1,6-anhydromuramyl-[peptide] at the reducing end + a peptidoglycan chain with N-acetylglucosamine at the non-reducing end.</text>
        <dbReference type="EC" id="4.2.2.29"/>
    </reaction>
</comment>
<keyword evidence="2 7" id="KW-0812">Transmembrane</keyword>
<dbReference type="FunFam" id="3.30.160.60:FF:000242">
    <property type="entry name" value="Endolytic murein transglycosylase"/>
    <property type="match status" value="1"/>
</dbReference>
<evidence type="ECO:0000256" key="1">
    <source>
        <dbReference type="ARBA" id="ARBA00022475"/>
    </source>
</evidence>
<comment type="similarity">
    <text evidence="7">Belongs to the transglycosylase MltG family.</text>
</comment>
<comment type="caution">
    <text evidence="8">The sequence shown here is derived from an EMBL/GenBank/DDBJ whole genome shotgun (WGS) entry which is preliminary data.</text>
</comment>
<keyword evidence="9" id="KW-1185">Reference proteome</keyword>
<dbReference type="CDD" id="cd08010">
    <property type="entry name" value="MltG_like"/>
    <property type="match status" value="1"/>
</dbReference>
<dbReference type="PANTHER" id="PTHR30518:SF2">
    <property type="entry name" value="ENDOLYTIC MUREIN TRANSGLYCOSYLASE"/>
    <property type="match status" value="1"/>
</dbReference>
<feature type="site" description="Important for catalytic activity" evidence="7">
    <location>
        <position position="221"/>
    </location>
</feature>
<name>A0A227KE54_9BURK</name>
<dbReference type="AlphaFoldDB" id="A0A227KE54"/>
<keyword evidence="5 7" id="KW-0456">Lyase</keyword>
<dbReference type="GO" id="GO:0009252">
    <property type="term" value="P:peptidoglycan biosynthetic process"/>
    <property type="evidence" value="ECO:0007669"/>
    <property type="project" value="UniProtKB-UniRule"/>
</dbReference>
<reference evidence="9" key="1">
    <citation type="submission" date="2017-05" db="EMBL/GenBank/DDBJ databases">
        <title>Improved OligoMM genomes.</title>
        <authorList>
            <person name="Garzetti D."/>
        </authorList>
    </citation>
    <scope>NUCLEOTIDE SEQUENCE [LARGE SCALE GENOMIC DNA]</scope>
    <source>
        <strain evidence="9">YL45</strain>
    </source>
</reference>
<evidence type="ECO:0000313" key="9">
    <source>
        <dbReference type="Proteomes" id="UP000214610"/>
    </source>
</evidence>
<dbReference type="GO" id="GO:0008932">
    <property type="term" value="F:lytic endotransglycosylase activity"/>
    <property type="evidence" value="ECO:0007669"/>
    <property type="project" value="UniProtKB-UniRule"/>
</dbReference>
<evidence type="ECO:0000256" key="2">
    <source>
        <dbReference type="ARBA" id="ARBA00022692"/>
    </source>
</evidence>
<proteinExistence type="inferred from homology"/>
<dbReference type="Gene3D" id="3.30.160.60">
    <property type="entry name" value="Classic Zinc Finger"/>
    <property type="match status" value="1"/>
</dbReference>
<comment type="function">
    <text evidence="7">Functions as a peptidoglycan terminase that cleaves nascent peptidoglycan strands endolytically to terminate their elongation.</text>
</comment>
<dbReference type="GO" id="GO:0071555">
    <property type="term" value="P:cell wall organization"/>
    <property type="evidence" value="ECO:0007669"/>
    <property type="project" value="UniProtKB-KW"/>
</dbReference>
<dbReference type="EC" id="4.2.2.29" evidence="7"/>
<dbReference type="GO" id="GO:0005886">
    <property type="term" value="C:plasma membrane"/>
    <property type="evidence" value="ECO:0007669"/>
    <property type="project" value="UniProtKB-UniRule"/>
</dbReference>
<accession>A0A227KE54</accession>
<evidence type="ECO:0000256" key="7">
    <source>
        <dbReference type="HAMAP-Rule" id="MF_02065"/>
    </source>
</evidence>
<keyword evidence="3 7" id="KW-1133">Transmembrane helix</keyword>